<dbReference type="AlphaFoldDB" id="A0A1C6JI55"/>
<evidence type="ECO:0000256" key="1">
    <source>
        <dbReference type="SAM" id="Phobius"/>
    </source>
</evidence>
<name>A0A1C6JI55_9FIRM</name>
<organism evidence="2">
    <name type="scientific">uncultured Anaerotruncus sp</name>
    <dbReference type="NCBI Taxonomy" id="905011"/>
    <lineage>
        <taxon>Bacteria</taxon>
        <taxon>Bacillati</taxon>
        <taxon>Bacillota</taxon>
        <taxon>Clostridia</taxon>
        <taxon>Eubacteriales</taxon>
        <taxon>Oscillospiraceae</taxon>
        <taxon>Anaerotruncus</taxon>
        <taxon>environmental samples</taxon>
    </lineage>
</organism>
<sequence length="157" mass="17218">MKFDIIQLLAQLLRDIPEVLLLMWGLYTFAGRRVSAKNYCICGAILVLTTIGSRMLPLANGVYVILNVIILILLAVNVCKIEVLGAIKSSLMVTLLLILGEGINVVLLQLLFKDQVLAIFGDPVYKSIAGVPALVFLALSIAIVRLYRRRKNTAPTP</sequence>
<reference evidence="2" key="1">
    <citation type="submission" date="2015-09" db="EMBL/GenBank/DDBJ databases">
        <authorList>
            <consortium name="Pathogen Informatics"/>
        </authorList>
    </citation>
    <scope>NUCLEOTIDE SEQUENCE</scope>
    <source>
        <strain evidence="2">2789STDY5834896</strain>
    </source>
</reference>
<accession>A0A1C6JI55</accession>
<keyword evidence="1" id="KW-0812">Transmembrane</keyword>
<protein>
    <submittedName>
        <fullName evidence="2">Uncharacterized protein</fullName>
    </submittedName>
</protein>
<dbReference type="EMBL" id="FMHG01000001">
    <property type="protein sequence ID" value="SCJ81803.1"/>
    <property type="molecule type" value="Genomic_DNA"/>
</dbReference>
<keyword evidence="1" id="KW-1133">Transmembrane helix</keyword>
<gene>
    <name evidence="2" type="ORF">SAMEA3545359_02228</name>
</gene>
<proteinExistence type="predicted"/>
<feature type="transmembrane region" description="Helical" evidence="1">
    <location>
        <begin position="91"/>
        <end position="112"/>
    </location>
</feature>
<keyword evidence="1" id="KW-0472">Membrane</keyword>
<feature type="transmembrane region" description="Helical" evidence="1">
    <location>
        <begin position="124"/>
        <end position="147"/>
    </location>
</feature>
<feature type="transmembrane region" description="Helical" evidence="1">
    <location>
        <begin position="62"/>
        <end position="79"/>
    </location>
</feature>
<evidence type="ECO:0000313" key="2">
    <source>
        <dbReference type="EMBL" id="SCJ81803.1"/>
    </source>
</evidence>